<reference evidence="2 3" key="1">
    <citation type="submission" date="2020-05" db="EMBL/GenBank/DDBJ databases">
        <title>Paenibacillus glebae, sp. nov., Paenibacillus humi sp. nov., Paenibacillus pedi sp. nov., Paenibacillus terrestris sp. nov. and Paenibacillus terricola sp. nov., isolated from a forest top soil sample.</title>
        <authorList>
            <person name="Qi S."/>
            <person name="Carlier A."/>
            <person name="Cnockaert M."/>
            <person name="Vandamme P."/>
        </authorList>
    </citation>
    <scope>NUCLEOTIDE SEQUENCE [LARGE SCALE GENOMIC DNA]</scope>
    <source>
        <strain evidence="2 3">LMG 29502</strain>
    </source>
</reference>
<dbReference type="PANTHER" id="PTHR42686">
    <property type="entry name" value="GH17980P-RELATED"/>
    <property type="match status" value="1"/>
</dbReference>
<organism evidence="2 3">
    <name type="scientific">Paenibacillus tritici</name>
    <dbReference type="NCBI Taxonomy" id="1873425"/>
    <lineage>
        <taxon>Bacteria</taxon>
        <taxon>Bacillati</taxon>
        <taxon>Bacillota</taxon>
        <taxon>Bacilli</taxon>
        <taxon>Bacillales</taxon>
        <taxon>Paenibacillaceae</taxon>
        <taxon>Paenibacillus</taxon>
    </lineage>
</organism>
<evidence type="ECO:0000313" key="3">
    <source>
        <dbReference type="Proteomes" id="UP000711047"/>
    </source>
</evidence>
<dbReference type="InterPro" id="IPR023210">
    <property type="entry name" value="NADP_OxRdtase_dom"/>
</dbReference>
<dbReference type="InterPro" id="IPR036812">
    <property type="entry name" value="NAD(P)_OxRdtase_dom_sf"/>
</dbReference>
<dbReference type="Proteomes" id="UP000711047">
    <property type="component" value="Unassembled WGS sequence"/>
</dbReference>
<dbReference type="Pfam" id="PF00248">
    <property type="entry name" value="Aldo_ket_red"/>
    <property type="match status" value="1"/>
</dbReference>
<dbReference type="SUPFAM" id="SSF51430">
    <property type="entry name" value="NAD(P)-linked oxidoreductase"/>
    <property type="match status" value="1"/>
</dbReference>
<dbReference type="Gene3D" id="3.20.20.100">
    <property type="entry name" value="NADP-dependent oxidoreductase domain"/>
    <property type="match status" value="1"/>
</dbReference>
<sequence length="319" mass="35347">MKYRKLGNTGLDVSVLSYGASSLGSVFRDVPKEEGIRTVHTALDMGINLIDVSPYYGLTKAETVLGEALQTVPRDRYILSTKAGRYGQDEFDFSRERIIRSAEESMGRLGTDYLDILLLHDIEFGSLAQVMEEGIPALEELKQSGKIRYYGVTGLPLPIFETVLSRTALDVILSYCHYSLNDTTLLQLLPLLESRGTGLINASPISMGLLSNRKVPDWHPASAEIQAACQRAAEYCRDKGEDIAKLAVQFSTANEQIPTTLVSTATPENIRNNIRWTDEPMDEQLLAEVRDILKPIDGATWPSGLPEWNVAQGRNGERL</sequence>
<dbReference type="EMBL" id="JABMKX010000012">
    <property type="protein sequence ID" value="NQX47944.1"/>
    <property type="molecule type" value="Genomic_DNA"/>
</dbReference>
<feature type="domain" description="NADP-dependent oxidoreductase" evidence="1">
    <location>
        <begin position="16"/>
        <end position="293"/>
    </location>
</feature>
<dbReference type="InterPro" id="IPR044479">
    <property type="entry name" value="LGALDH-like"/>
</dbReference>
<dbReference type="PANTHER" id="PTHR42686:SF1">
    <property type="entry name" value="GH17980P-RELATED"/>
    <property type="match status" value="1"/>
</dbReference>
<dbReference type="InterPro" id="IPR020471">
    <property type="entry name" value="AKR"/>
</dbReference>
<dbReference type="CDD" id="cd19163">
    <property type="entry name" value="AKR_galDH"/>
    <property type="match status" value="1"/>
</dbReference>
<protein>
    <submittedName>
        <fullName evidence="2">Aldo/keto reductase</fullName>
    </submittedName>
</protein>
<evidence type="ECO:0000259" key="1">
    <source>
        <dbReference type="Pfam" id="PF00248"/>
    </source>
</evidence>
<accession>A0ABX2DV24</accession>
<proteinExistence type="predicted"/>
<name>A0ABX2DV24_9BACL</name>
<comment type="caution">
    <text evidence="2">The sequence shown here is derived from an EMBL/GenBank/DDBJ whole genome shotgun (WGS) entry which is preliminary data.</text>
</comment>
<evidence type="ECO:0000313" key="2">
    <source>
        <dbReference type="EMBL" id="NQX47944.1"/>
    </source>
</evidence>
<gene>
    <name evidence="2" type="ORF">HQN87_21700</name>
</gene>
<dbReference type="RefSeq" id="WP_173137572.1">
    <property type="nucleotide sequence ID" value="NZ_JABMKX010000012.1"/>
</dbReference>
<keyword evidence="3" id="KW-1185">Reference proteome</keyword>